<dbReference type="PANTHER" id="PTHR36153:SF1">
    <property type="entry name" value="TYPE VI SECRETION SYSTEM COMPONENT TSSM1"/>
    <property type="match status" value="1"/>
</dbReference>
<evidence type="ECO:0000313" key="3">
    <source>
        <dbReference type="Proteomes" id="UP000697995"/>
    </source>
</evidence>
<dbReference type="InterPro" id="IPR053156">
    <property type="entry name" value="T6SS_TssM-like"/>
</dbReference>
<evidence type="ECO:0000259" key="1">
    <source>
        <dbReference type="Pfam" id="PF14331"/>
    </source>
</evidence>
<gene>
    <name evidence="2" type="ORF">CKO45_31270</name>
</gene>
<protein>
    <recommendedName>
        <fullName evidence="1">Type VI secretion system component TssM1 N-terminal domain-containing protein</fullName>
    </recommendedName>
</protein>
<name>A0ABS1D7W4_9PROT</name>
<dbReference type="PANTHER" id="PTHR36153">
    <property type="entry name" value="INNER MEMBRANE PROTEIN-RELATED"/>
    <property type="match status" value="1"/>
</dbReference>
<reference evidence="2 3" key="1">
    <citation type="journal article" date="2020" name="Microorganisms">
        <title>Osmotic Adaptation and Compatible Solute Biosynthesis of Phototrophic Bacteria as Revealed from Genome Analyses.</title>
        <authorList>
            <person name="Imhoff J.F."/>
            <person name="Rahn T."/>
            <person name="Kunzel S."/>
            <person name="Keller A."/>
            <person name="Neulinger S.C."/>
        </authorList>
    </citation>
    <scope>NUCLEOTIDE SEQUENCE [LARGE SCALE GENOMIC DNA]</scope>
    <source>
        <strain evidence="2 3">DSM 15382</strain>
    </source>
</reference>
<dbReference type="InterPro" id="IPR025743">
    <property type="entry name" value="TssM1_N"/>
</dbReference>
<dbReference type="RefSeq" id="WP_338119069.1">
    <property type="nucleotide sequence ID" value="NZ_NRSG01000666.1"/>
</dbReference>
<dbReference type="Pfam" id="PF14331">
    <property type="entry name" value="IcmF-related_N"/>
    <property type="match status" value="1"/>
</dbReference>
<organism evidence="2 3">
    <name type="scientific">Paracraurococcus ruber</name>
    <dbReference type="NCBI Taxonomy" id="77675"/>
    <lineage>
        <taxon>Bacteria</taxon>
        <taxon>Pseudomonadati</taxon>
        <taxon>Pseudomonadota</taxon>
        <taxon>Alphaproteobacteria</taxon>
        <taxon>Acetobacterales</taxon>
        <taxon>Roseomonadaceae</taxon>
        <taxon>Paracraurococcus</taxon>
    </lineage>
</organism>
<evidence type="ECO:0000313" key="2">
    <source>
        <dbReference type="EMBL" id="MBK1662656.1"/>
    </source>
</evidence>
<proteinExistence type="predicted"/>
<feature type="domain" description="Type VI secretion system component TssM1 N-terminal" evidence="1">
    <location>
        <begin position="21"/>
        <end position="252"/>
    </location>
</feature>
<keyword evidence="3" id="KW-1185">Reference proteome</keyword>
<sequence>MVIDVAGEAFADLRGERLPDGAWITLLEEVAKARDGLPLDGILLTLPVPDLAGPEALPPATLAAKAAEIHTRLWQAQKVTGLCLPVWLVLTMADAIPGFHTLLAALPPEKQDGAFGWSCPYPLEASFQSAWIAEAVDSLQDAAAAAALELGAAGAGDAVAAAAMRLPAELDRLRAPLATFLGVLFRQTGYQESLFFRGLWLTGAVAPAAADRAPALGFVRGLLARKVFVERDLPRPVPRWSLRQARRQRLWQAGLAAAAAGFALLLWTGSRTLDAMEARFVPALRALAGPVGLAKDAPSAGAPAEGAGPLAAIRAVARLDGGWENPPWPIAALDGTADRVRTALAIGHWRLVMGDVRAVLLRRARALAEGEATTPAPAGSPPETRELRRFLAELLLLERHLLTFNRLGAEGGTVGLAELLQYSHGLTLPAQYLDRAADLAFADPPPARALRGVSLEAGTEPVDPAVVRALVQPRLQGLVQAHLARLVPAPGSEELQRRAAQRLAALAEEAGAGAAARLRAATAPR</sequence>
<accession>A0ABS1D7W4</accession>
<dbReference type="EMBL" id="NRSG01000666">
    <property type="protein sequence ID" value="MBK1662656.1"/>
    <property type="molecule type" value="Genomic_DNA"/>
</dbReference>
<feature type="non-terminal residue" evidence="2">
    <location>
        <position position="525"/>
    </location>
</feature>
<comment type="caution">
    <text evidence="2">The sequence shown here is derived from an EMBL/GenBank/DDBJ whole genome shotgun (WGS) entry which is preliminary data.</text>
</comment>
<dbReference type="Proteomes" id="UP000697995">
    <property type="component" value="Unassembled WGS sequence"/>
</dbReference>